<keyword evidence="3" id="KW-1185">Reference proteome</keyword>
<feature type="region of interest" description="Disordered" evidence="1">
    <location>
        <begin position="178"/>
        <end position="323"/>
    </location>
</feature>
<name>A0A165NL89_9APHY</name>
<reference evidence="2 3" key="1">
    <citation type="journal article" date="2016" name="Mol. Biol. Evol.">
        <title>Comparative Genomics of Early-Diverging Mushroom-Forming Fungi Provides Insights into the Origins of Lignocellulose Decay Capabilities.</title>
        <authorList>
            <person name="Nagy L.G."/>
            <person name="Riley R."/>
            <person name="Tritt A."/>
            <person name="Adam C."/>
            <person name="Daum C."/>
            <person name="Floudas D."/>
            <person name="Sun H."/>
            <person name="Yadav J.S."/>
            <person name="Pangilinan J."/>
            <person name="Larsson K.H."/>
            <person name="Matsuura K."/>
            <person name="Barry K."/>
            <person name="Labutti K."/>
            <person name="Kuo R."/>
            <person name="Ohm R.A."/>
            <person name="Bhattacharya S.S."/>
            <person name="Shirouzu T."/>
            <person name="Yoshinaga Y."/>
            <person name="Martin F.M."/>
            <person name="Grigoriev I.V."/>
            <person name="Hibbett D.S."/>
        </authorList>
    </citation>
    <scope>NUCLEOTIDE SEQUENCE [LARGE SCALE GENOMIC DNA]</scope>
    <source>
        <strain evidence="2 3">L-15889</strain>
    </source>
</reference>
<dbReference type="EMBL" id="KV429080">
    <property type="protein sequence ID" value="KZT67105.1"/>
    <property type="molecule type" value="Genomic_DNA"/>
</dbReference>
<gene>
    <name evidence="2" type="ORF">DAEQUDRAFT_767470</name>
</gene>
<accession>A0A165NL89</accession>
<protein>
    <submittedName>
        <fullName evidence="2">Uncharacterized protein</fullName>
    </submittedName>
</protein>
<proteinExistence type="predicted"/>
<dbReference type="OrthoDB" id="2800381at2759"/>
<feature type="compositionally biased region" description="Polar residues" evidence="1">
    <location>
        <begin position="180"/>
        <end position="189"/>
    </location>
</feature>
<feature type="compositionally biased region" description="Basic residues" evidence="1">
    <location>
        <begin position="276"/>
        <end position="285"/>
    </location>
</feature>
<feature type="compositionally biased region" description="Low complexity" evidence="1">
    <location>
        <begin position="309"/>
        <end position="320"/>
    </location>
</feature>
<dbReference type="AlphaFoldDB" id="A0A165NL89"/>
<evidence type="ECO:0000313" key="3">
    <source>
        <dbReference type="Proteomes" id="UP000076727"/>
    </source>
</evidence>
<dbReference type="Proteomes" id="UP000076727">
    <property type="component" value="Unassembled WGS sequence"/>
</dbReference>
<evidence type="ECO:0000313" key="2">
    <source>
        <dbReference type="EMBL" id="KZT67105.1"/>
    </source>
</evidence>
<feature type="compositionally biased region" description="Low complexity" evidence="1">
    <location>
        <begin position="241"/>
        <end position="251"/>
    </location>
</feature>
<sequence length="410" mass="46281">MFLGDEVLQNVVAIVICAHFQRELYVASLEDEASTHYILPRTVMESMSTYLDSVIGKLCYVLMWLQTDESKHSIRTVNQALRDMHVSLKHYYCYHACRLDATPDASVSESSGTPTLPDCRGLCEPWFGIENWPQNNDHWQRIDIPMAVDCDIRDRNWVPMSVPPEEHLERCAELGKRQSIPRSHTTSPLQRFLALPSRDPLIDTPPTSCRRPPVASTPMDPGHVSALPGALTDYTYDADCSRSSSSSSTSYSRKRRRHSDEASPGEPSSAVQASPRRAKRMRRRSSWPCAVPDAGRAIQRRPAASSPLSTSYTTCVSSSSPEDMDVDRDWDIFDEPRRSVIMSGDETSITTSGVLDECEGSERDAHMPTKDLETPSLSWSDVAPDKEVDAYSPRPSRWLRKLWRLFDWRG</sequence>
<evidence type="ECO:0000256" key="1">
    <source>
        <dbReference type="SAM" id="MobiDB-lite"/>
    </source>
</evidence>
<organism evidence="2 3">
    <name type="scientific">Daedalea quercina L-15889</name>
    <dbReference type="NCBI Taxonomy" id="1314783"/>
    <lineage>
        <taxon>Eukaryota</taxon>
        <taxon>Fungi</taxon>
        <taxon>Dikarya</taxon>
        <taxon>Basidiomycota</taxon>
        <taxon>Agaricomycotina</taxon>
        <taxon>Agaricomycetes</taxon>
        <taxon>Polyporales</taxon>
        <taxon>Fomitopsis</taxon>
    </lineage>
</organism>